<keyword evidence="2" id="KW-1185">Reference proteome</keyword>
<dbReference type="EMBL" id="FNHF01000003">
    <property type="protein sequence ID" value="SDM54434.1"/>
    <property type="molecule type" value="Genomic_DNA"/>
</dbReference>
<reference evidence="2" key="1">
    <citation type="submission" date="2016-10" db="EMBL/GenBank/DDBJ databases">
        <authorList>
            <person name="Varghese N."/>
            <person name="Submissions S."/>
        </authorList>
    </citation>
    <scope>NUCLEOTIDE SEQUENCE [LARGE SCALE GENOMIC DNA]</scope>
    <source>
        <strain evidence="2">CGMCC 1.6199</strain>
    </source>
</reference>
<protein>
    <submittedName>
        <fullName evidence="1">Uncharacterized protein</fullName>
    </submittedName>
</protein>
<evidence type="ECO:0000313" key="1">
    <source>
        <dbReference type="EMBL" id="SDM54434.1"/>
    </source>
</evidence>
<accession>A0A1G9U442</accession>
<organism evidence="1 2">
    <name type="scientific">Sediminibacillus halophilus</name>
    <dbReference type="NCBI Taxonomy" id="482461"/>
    <lineage>
        <taxon>Bacteria</taxon>
        <taxon>Bacillati</taxon>
        <taxon>Bacillota</taxon>
        <taxon>Bacilli</taxon>
        <taxon>Bacillales</taxon>
        <taxon>Bacillaceae</taxon>
        <taxon>Sediminibacillus</taxon>
    </lineage>
</organism>
<dbReference type="AlphaFoldDB" id="A0A1G9U442"/>
<sequence length="44" mass="5001">MNRKEQSSRTVAFSGSKRKKILKHPLVDFLSIGYGKQKKAVKLP</sequence>
<dbReference type="Proteomes" id="UP000182347">
    <property type="component" value="Unassembled WGS sequence"/>
</dbReference>
<dbReference type="STRING" id="482461.SAMN05216244_2844"/>
<name>A0A1G9U442_9BACI</name>
<proteinExistence type="predicted"/>
<gene>
    <name evidence="1" type="ORF">SAMN05216244_2844</name>
</gene>
<evidence type="ECO:0000313" key="2">
    <source>
        <dbReference type="Proteomes" id="UP000182347"/>
    </source>
</evidence>
<dbReference type="RefSeq" id="WP_281242195.1">
    <property type="nucleotide sequence ID" value="NZ_FNHF01000003.1"/>
</dbReference>